<comment type="caution">
    <text evidence="1">The sequence shown here is derived from an EMBL/GenBank/DDBJ whole genome shotgun (WGS) entry which is preliminary data.</text>
</comment>
<dbReference type="AlphaFoldDB" id="A0AAP2WA79"/>
<sequence length="100" mass="11629">MISNDVSKLEKENSILKEVLAELSKKMEQNRIVKPKSCQYCKHYLQYYIKGGMAYRDEYTPIYNGHCTKGVPIKKGGKRNPKPDDTCVYFEIGTYGTKYY</sequence>
<proteinExistence type="predicted"/>
<dbReference type="RefSeq" id="WP_231062645.1">
    <property type="nucleotide sequence ID" value="NZ_JAJNOR010000005.1"/>
</dbReference>
<organism evidence="1 2">
    <name type="scientific">Lientehia hominis</name>
    <dbReference type="NCBI Taxonomy" id="2897778"/>
    <lineage>
        <taxon>Bacteria</taxon>
        <taxon>Bacillati</taxon>
        <taxon>Bacillota</taxon>
        <taxon>Clostridia</taxon>
        <taxon>Lachnospirales</taxon>
        <taxon>Lachnospiraceae</taxon>
        <taxon>Lientehia</taxon>
    </lineage>
</organism>
<gene>
    <name evidence="1" type="ORF">LQE92_08970</name>
</gene>
<accession>A0AAP2WA79</accession>
<reference evidence="1 2" key="1">
    <citation type="submission" date="2021-11" db="EMBL/GenBank/DDBJ databases">
        <title>Lacrimispora sp. nov. NSJ-141 isolated from human feces.</title>
        <authorList>
            <person name="Abdugheni R."/>
        </authorList>
    </citation>
    <scope>NUCLEOTIDE SEQUENCE [LARGE SCALE GENOMIC DNA]</scope>
    <source>
        <strain evidence="1 2">NSJ-141</strain>
    </source>
</reference>
<evidence type="ECO:0000313" key="2">
    <source>
        <dbReference type="Proteomes" id="UP001299265"/>
    </source>
</evidence>
<evidence type="ECO:0000313" key="1">
    <source>
        <dbReference type="EMBL" id="MCD2492759.1"/>
    </source>
</evidence>
<dbReference type="Proteomes" id="UP001299265">
    <property type="component" value="Unassembled WGS sequence"/>
</dbReference>
<name>A0AAP2WA79_9FIRM</name>
<protein>
    <submittedName>
        <fullName evidence="1">Uncharacterized protein</fullName>
    </submittedName>
</protein>
<dbReference type="EMBL" id="JAJNOR010000005">
    <property type="protein sequence ID" value="MCD2492759.1"/>
    <property type="molecule type" value="Genomic_DNA"/>
</dbReference>
<keyword evidence="2" id="KW-1185">Reference proteome</keyword>